<evidence type="ECO:0000313" key="2">
    <source>
        <dbReference type="EMBL" id="SNS09047.1"/>
    </source>
</evidence>
<keyword evidence="1" id="KW-1133">Transmembrane helix</keyword>
<evidence type="ECO:0008006" key="4">
    <source>
        <dbReference type="Google" id="ProtNLM"/>
    </source>
</evidence>
<feature type="transmembrane region" description="Helical" evidence="1">
    <location>
        <begin position="384"/>
        <end position="402"/>
    </location>
</feature>
<feature type="transmembrane region" description="Helical" evidence="1">
    <location>
        <begin position="432"/>
        <end position="450"/>
    </location>
</feature>
<reference evidence="3" key="1">
    <citation type="submission" date="2017-06" db="EMBL/GenBank/DDBJ databases">
        <authorList>
            <person name="Varghese N."/>
            <person name="Submissions S."/>
        </authorList>
    </citation>
    <scope>NUCLEOTIDE SEQUENCE [LARGE SCALE GENOMIC DNA]</scope>
    <source>
        <strain evidence="3">NKM1</strain>
    </source>
</reference>
<feature type="transmembrane region" description="Helical" evidence="1">
    <location>
        <begin position="234"/>
        <end position="250"/>
    </location>
</feature>
<feature type="transmembrane region" description="Helical" evidence="1">
    <location>
        <begin position="164"/>
        <end position="182"/>
    </location>
</feature>
<feature type="transmembrane region" description="Helical" evidence="1">
    <location>
        <begin position="140"/>
        <end position="158"/>
    </location>
</feature>
<dbReference type="Proteomes" id="UP000198432">
    <property type="component" value="Unassembled WGS sequence"/>
</dbReference>
<evidence type="ECO:0000256" key="1">
    <source>
        <dbReference type="SAM" id="Phobius"/>
    </source>
</evidence>
<feature type="transmembrane region" description="Helical" evidence="1">
    <location>
        <begin position="189"/>
        <end position="222"/>
    </location>
</feature>
<keyword evidence="1" id="KW-0812">Transmembrane</keyword>
<name>A0A239BLG4_9BACT</name>
<sequence>MGTESQTYNRFIFQLAGLFLLGVLLLSFSSLSFLATTGALFTLYILNSLLLSFGEGIPINLVIIFLACLQWIVGPILSYYTGINHPFYGMQVQEEAYLSFAIPGVILFHLGLLIPIVGVRHIPKMVINDLSENVRHKVREAYYLIGIGFFASFITPFAPYSLFFFLYLLSQLKFIGCFYLYLNESRNNTLLYLVFATLVLDALAHALFHDLLLWTFFFLFVYCIKNKVSLTRKVMAVVVGFFLVFVLQSVKYQYRNIAWTNTSLSTIGQSELFFGMIAERLWSPEKLLETKSNELAITRLNQGWIITRVMNYVPYVRPFAEGETVEAAFSSTLLPRFIVPDKAIVAGGAAKMERFTGIVLQPGTSMNISLLGEGYGNYGKNGGILFMFLIGIVFSLAFRFLLVKSLQNPTYIFWIPFLYLQVVKAETDLATTLNYLVKASIVMFLILYMFRKVLKVEI</sequence>
<accession>A0A239BLG4</accession>
<dbReference type="AlphaFoldDB" id="A0A239BLG4"/>
<organism evidence="2 3">
    <name type="scientific">Pontibacter ummariensis</name>
    <dbReference type="NCBI Taxonomy" id="1610492"/>
    <lineage>
        <taxon>Bacteria</taxon>
        <taxon>Pseudomonadati</taxon>
        <taxon>Bacteroidota</taxon>
        <taxon>Cytophagia</taxon>
        <taxon>Cytophagales</taxon>
        <taxon>Hymenobacteraceae</taxon>
        <taxon>Pontibacter</taxon>
    </lineage>
</organism>
<proteinExistence type="predicted"/>
<feature type="transmembrane region" description="Helical" evidence="1">
    <location>
        <begin position="57"/>
        <end position="77"/>
    </location>
</feature>
<keyword evidence="3" id="KW-1185">Reference proteome</keyword>
<gene>
    <name evidence="2" type="ORF">SAMN06296052_10240</name>
</gene>
<feature type="transmembrane region" description="Helical" evidence="1">
    <location>
        <begin position="97"/>
        <end position="119"/>
    </location>
</feature>
<feature type="transmembrane region" description="Helical" evidence="1">
    <location>
        <begin position="12"/>
        <end position="45"/>
    </location>
</feature>
<protein>
    <recommendedName>
        <fullName evidence="4">Oligosaccharide repeat unit polymerase</fullName>
    </recommendedName>
</protein>
<dbReference type="EMBL" id="FZOQ01000002">
    <property type="protein sequence ID" value="SNS09047.1"/>
    <property type="molecule type" value="Genomic_DNA"/>
</dbReference>
<keyword evidence="1" id="KW-0472">Membrane</keyword>
<evidence type="ECO:0000313" key="3">
    <source>
        <dbReference type="Proteomes" id="UP000198432"/>
    </source>
</evidence>